<feature type="domain" description="Phosphodiester glycosidase" evidence="1">
    <location>
        <begin position="93"/>
        <end position="274"/>
    </location>
</feature>
<keyword evidence="3" id="KW-1185">Reference proteome</keyword>
<dbReference type="InterPro" id="IPR018711">
    <property type="entry name" value="NAGPA"/>
</dbReference>
<name>A0ABS6H2Z3_9PROT</name>
<proteinExistence type="predicted"/>
<keyword evidence="2" id="KW-0326">Glycosidase</keyword>
<reference evidence="2 3" key="1">
    <citation type="submission" date="2021-01" db="EMBL/GenBank/DDBJ databases">
        <title>Roseomonas sp. nov, a bacterium isolated from an oil production mixture in Yumen Oilfield.</title>
        <authorList>
            <person name="Wu D."/>
        </authorList>
    </citation>
    <scope>NUCLEOTIDE SEQUENCE [LARGE SCALE GENOMIC DNA]</scope>
    <source>
        <strain evidence="2 3">ROY-5-3</strain>
    </source>
</reference>
<dbReference type="EMBL" id="JAERQM010000001">
    <property type="protein sequence ID" value="MBU8543037.1"/>
    <property type="molecule type" value="Genomic_DNA"/>
</dbReference>
<keyword evidence="2" id="KW-0378">Hydrolase</keyword>
<dbReference type="RefSeq" id="WP_216873335.1">
    <property type="nucleotide sequence ID" value="NZ_JAERQM010000001.1"/>
</dbReference>
<comment type="caution">
    <text evidence="2">The sequence shown here is derived from an EMBL/GenBank/DDBJ whole genome shotgun (WGS) entry which is preliminary data.</text>
</comment>
<gene>
    <name evidence="2" type="ORF">JJQ90_04935</name>
</gene>
<sequence>MEIFLNNPRFWNLVTNLEGKLLRHGSLRYLVMDHSVKMVPLIRKKTELFLDMLRRDGARMNACINGSYYDLSFLGSLDAAFGTDPVAANKTTILGQVVSNGVLVAGSTEPERFFFAQMRVPTTNAPGWTFFAGAGDPPKNASIIAAIGGLGPLIVEGLRYGDGNKGRPGTTGLPLRGDPGGQLSKSLIQRNNNTFISVEKRPPTTGKTILASHSRLKKLLIAVQPDGVLPGQSYTTLAEQLLALGFDNAVFLDGSDSATLMVNGALEVQPGGNKDETNTLGIGFLR</sequence>
<accession>A0ABS6H2Z3</accession>
<evidence type="ECO:0000259" key="1">
    <source>
        <dbReference type="Pfam" id="PF09992"/>
    </source>
</evidence>
<dbReference type="Proteomes" id="UP000689967">
    <property type="component" value="Unassembled WGS sequence"/>
</dbReference>
<dbReference type="GO" id="GO:0016798">
    <property type="term" value="F:hydrolase activity, acting on glycosyl bonds"/>
    <property type="evidence" value="ECO:0007669"/>
    <property type="project" value="UniProtKB-KW"/>
</dbReference>
<evidence type="ECO:0000313" key="2">
    <source>
        <dbReference type="EMBL" id="MBU8543037.1"/>
    </source>
</evidence>
<evidence type="ECO:0000313" key="3">
    <source>
        <dbReference type="Proteomes" id="UP000689967"/>
    </source>
</evidence>
<dbReference type="Pfam" id="PF09992">
    <property type="entry name" value="NAGPA"/>
    <property type="match status" value="1"/>
</dbReference>
<protein>
    <submittedName>
        <fullName evidence="2">Phosphodiester glycosidase family protein</fullName>
    </submittedName>
</protein>
<organism evidence="2 3">
    <name type="scientific">Falsiroseomonas oleicola</name>
    <dbReference type="NCBI Taxonomy" id="2801474"/>
    <lineage>
        <taxon>Bacteria</taxon>
        <taxon>Pseudomonadati</taxon>
        <taxon>Pseudomonadota</taxon>
        <taxon>Alphaproteobacteria</taxon>
        <taxon>Acetobacterales</taxon>
        <taxon>Roseomonadaceae</taxon>
        <taxon>Falsiroseomonas</taxon>
    </lineage>
</organism>